<organism evidence="2 3">
    <name type="scientific">Tolumonas osonensis</name>
    <dbReference type="NCBI Taxonomy" id="675874"/>
    <lineage>
        <taxon>Bacteria</taxon>
        <taxon>Pseudomonadati</taxon>
        <taxon>Pseudomonadota</taxon>
        <taxon>Gammaproteobacteria</taxon>
        <taxon>Aeromonadales</taxon>
        <taxon>Aeromonadaceae</taxon>
        <taxon>Tolumonas</taxon>
    </lineage>
</organism>
<dbReference type="Proteomes" id="UP000585721">
    <property type="component" value="Unassembled WGS sequence"/>
</dbReference>
<keyword evidence="1" id="KW-0732">Signal</keyword>
<dbReference type="InterPro" id="IPR042230">
    <property type="entry name" value="CusF_sf"/>
</dbReference>
<name>A0A841GM60_9GAMM</name>
<dbReference type="Pfam" id="PF11604">
    <property type="entry name" value="CusF_Ec"/>
    <property type="match status" value="1"/>
</dbReference>
<evidence type="ECO:0000313" key="2">
    <source>
        <dbReference type="EMBL" id="MBB6056211.1"/>
    </source>
</evidence>
<sequence>MKNTFVRLAIVASLSTVALSAHAALDTYSAHGSVVAVNAHNQEITVKQDVVTELGWPARTFTYAAGSSVLKDIAVGQTVDVKFTSSNAFDANAHSITPVSQ</sequence>
<dbReference type="EMBL" id="JACHGR010000007">
    <property type="protein sequence ID" value="MBB6056211.1"/>
    <property type="molecule type" value="Genomic_DNA"/>
</dbReference>
<feature type="chain" id="PRO_5032371844" evidence="1">
    <location>
        <begin position="24"/>
        <end position="101"/>
    </location>
</feature>
<dbReference type="RefSeq" id="WP_188026939.1">
    <property type="nucleotide sequence ID" value="NZ_JACHGR010000007.1"/>
</dbReference>
<dbReference type="Gene3D" id="2.40.50.320">
    <property type="entry name" value="Copper binding periplasmic protein CusF"/>
    <property type="match status" value="1"/>
</dbReference>
<evidence type="ECO:0000256" key="1">
    <source>
        <dbReference type="SAM" id="SignalP"/>
    </source>
</evidence>
<feature type="signal peptide" evidence="1">
    <location>
        <begin position="1"/>
        <end position="23"/>
    </location>
</feature>
<gene>
    <name evidence="2" type="ORF">HNR75_002143</name>
</gene>
<accession>A0A841GM60</accession>
<keyword evidence="3" id="KW-1185">Reference proteome</keyword>
<protein>
    <submittedName>
        <fullName evidence="2">Cu/Ag efflux protein CusF</fullName>
    </submittedName>
</protein>
<reference evidence="2 3" key="1">
    <citation type="submission" date="2020-08" db="EMBL/GenBank/DDBJ databases">
        <title>Genomic Encyclopedia of Type Strains, Phase IV (KMG-IV): sequencing the most valuable type-strain genomes for metagenomic binning, comparative biology and taxonomic classification.</title>
        <authorList>
            <person name="Goeker M."/>
        </authorList>
    </citation>
    <scope>NUCLEOTIDE SEQUENCE [LARGE SCALE GENOMIC DNA]</scope>
    <source>
        <strain evidence="2 3">DSM 22975</strain>
    </source>
</reference>
<evidence type="ECO:0000313" key="3">
    <source>
        <dbReference type="Proteomes" id="UP000585721"/>
    </source>
</evidence>
<proteinExistence type="predicted"/>
<dbReference type="AlphaFoldDB" id="A0A841GM60"/>
<comment type="caution">
    <text evidence="2">The sequence shown here is derived from an EMBL/GenBank/DDBJ whole genome shotgun (WGS) entry which is preliminary data.</text>
</comment>
<dbReference type="InterPro" id="IPR021647">
    <property type="entry name" value="CusF_Ec"/>
</dbReference>